<feature type="compositionally biased region" description="Basic and acidic residues" evidence="1">
    <location>
        <begin position="42"/>
        <end position="60"/>
    </location>
</feature>
<reference evidence="3 4" key="1">
    <citation type="journal article" date="2023" name="G3 (Bethesda)">
        <title>A chromosome-length genome assembly and annotation of blackberry (Rubus argutus, cv. 'Hillquist').</title>
        <authorList>
            <person name="Bruna T."/>
            <person name="Aryal R."/>
            <person name="Dudchenko O."/>
            <person name="Sargent D.J."/>
            <person name="Mead D."/>
            <person name="Buti M."/>
            <person name="Cavallini A."/>
            <person name="Hytonen T."/>
            <person name="Andres J."/>
            <person name="Pham M."/>
            <person name="Weisz D."/>
            <person name="Mascagni F."/>
            <person name="Usai G."/>
            <person name="Natali L."/>
            <person name="Bassil N."/>
            <person name="Fernandez G.E."/>
            <person name="Lomsadze A."/>
            <person name="Armour M."/>
            <person name="Olukolu B."/>
            <person name="Poorten T."/>
            <person name="Britton C."/>
            <person name="Davik J."/>
            <person name="Ashrafi H."/>
            <person name="Aiden E.L."/>
            <person name="Borodovsky M."/>
            <person name="Worthington M."/>
        </authorList>
    </citation>
    <scope>NUCLEOTIDE SEQUENCE [LARGE SCALE GENOMIC DNA]</scope>
    <source>
        <strain evidence="3">PI 553951</strain>
    </source>
</reference>
<organism evidence="3 4">
    <name type="scientific">Rubus argutus</name>
    <name type="common">Southern blackberry</name>
    <dbReference type="NCBI Taxonomy" id="59490"/>
    <lineage>
        <taxon>Eukaryota</taxon>
        <taxon>Viridiplantae</taxon>
        <taxon>Streptophyta</taxon>
        <taxon>Embryophyta</taxon>
        <taxon>Tracheophyta</taxon>
        <taxon>Spermatophyta</taxon>
        <taxon>Magnoliopsida</taxon>
        <taxon>eudicotyledons</taxon>
        <taxon>Gunneridae</taxon>
        <taxon>Pentapetalae</taxon>
        <taxon>rosids</taxon>
        <taxon>fabids</taxon>
        <taxon>Rosales</taxon>
        <taxon>Rosaceae</taxon>
        <taxon>Rosoideae</taxon>
        <taxon>Rosoideae incertae sedis</taxon>
        <taxon>Rubus</taxon>
    </lineage>
</organism>
<sequence length="158" mass="17714">MAGTISLTKRSVFNISKSQLKEHPYSVQSLLSRACFSTSYERAQDSRNRAPNETREHEQDVAIDNMSGVTGFVADSARQGEVKTTEVAEDLIDLAKETMIDSAYDNAKNTTQKVKHTTLVSEADENVVDTSEYRSIQELSKYADDHLENHHQKECNSV</sequence>
<dbReference type="EMBL" id="JBEDUW010000031">
    <property type="protein sequence ID" value="KAK9907214.1"/>
    <property type="molecule type" value="Genomic_DNA"/>
</dbReference>
<feature type="region of interest" description="Disordered" evidence="1">
    <location>
        <begin position="42"/>
        <end position="66"/>
    </location>
</feature>
<proteinExistence type="predicted"/>
<evidence type="ECO:0000313" key="3">
    <source>
        <dbReference type="EMBL" id="KAK9938049.1"/>
    </source>
</evidence>
<keyword evidence="4" id="KW-1185">Reference proteome</keyword>
<dbReference type="Proteomes" id="UP001457282">
    <property type="component" value="Unassembled WGS sequence"/>
</dbReference>
<protein>
    <submittedName>
        <fullName evidence="3">Uncharacterized protein</fullName>
    </submittedName>
</protein>
<accession>A0AAW1XN92</accession>
<comment type="caution">
    <text evidence="3">The sequence shown here is derived from an EMBL/GenBank/DDBJ whole genome shotgun (WGS) entry which is preliminary data.</text>
</comment>
<evidence type="ECO:0000256" key="1">
    <source>
        <dbReference type="SAM" id="MobiDB-lite"/>
    </source>
</evidence>
<evidence type="ECO:0000313" key="4">
    <source>
        <dbReference type="Proteomes" id="UP001457282"/>
    </source>
</evidence>
<dbReference type="EMBL" id="JBEDUW010000003">
    <property type="protein sequence ID" value="KAK9938049.1"/>
    <property type="molecule type" value="Genomic_DNA"/>
</dbReference>
<dbReference type="AlphaFoldDB" id="A0AAW1XN92"/>
<gene>
    <name evidence="2" type="ORF">M0R45_002129</name>
    <name evidence="3" type="ORF">M0R45_014809</name>
</gene>
<name>A0AAW1XN92_RUBAR</name>
<evidence type="ECO:0000313" key="2">
    <source>
        <dbReference type="EMBL" id="KAK9907214.1"/>
    </source>
</evidence>